<proteinExistence type="predicted"/>
<organism evidence="1 2">
    <name type="scientific">Catharanthus roseus</name>
    <name type="common">Madagascar periwinkle</name>
    <name type="synonym">Vinca rosea</name>
    <dbReference type="NCBI Taxonomy" id="4058"/>
    <lineage>
        <taxon>Eukaryota</taxon>
        <taxon>Viridiplantae</taxon>
        <taxon>Streptophyta</taxon>
        <taxon>Embryophyta</taxon>
        <taxon>Tracheophyta</taxon>
        <taxon>Spermatophyta</taxon>
        <taxon>Magnoliopsida</taxon>
        <taxon>eudicotyledons</taxon>
        <taxon>Gunneridae</taxon>
        <taxon>Pentapetalae</taxon>
        <taxon>asterids</taxon>
        <taxon>lamiids</taxon>
        <taxon>Gentianales</taxon>
        <taxon>Apocynaceae</taxon>
        <taxon>Rauvolfioideae</taxon>
        <taxon>Vinceae</taxon>
        <taxon>Catharanthinae</taxon>
        <taxon>Catharanthus</taxon>
    </lineage>
</organism>
<protein>
    <submittedName>
        <fullName evidence="1">Uncharacterized protein</fullName>
    </submittedName>
</protein>
<sequence>MSTCDCVSSSSPTSFFSVANYGSSIKNGALLIKIPLSQSSGIVRLQLSGTLLSKSCFAGTCFKSPSNGGNGTPSYSKLSARNSDELDIYRELGLREIDKNREIRQFGDSPMIQKQQAEDLRDTSVSDSEVEFHGRRSSCGKGCSSSDFLEELDINGTESVGKSKEDNLVKIQEGLEVGKRSGRQMMKRSNIIAKQVISIQSAFNLGYVSQLWVDTNSWLVLIIEVRPSLLYGEPERCLLEDITKVGDVLLVEDEHVMDNDFKLVGLETLVGYAVVTPGRRNIGKVRGYTFNINSGAVESLELDSFGISIIPSSLVSTYALFVEDVLEVLPDTVVVHEAAASRIQRLTKGFWGTQNIGDSVGEVEEYFHDGVREDGQSGHRRSKNRKVKKKIVEYSDELELPMDFL</sequence>
<gene>
    <name evidence="1" type="ORF">M9H77_22287</name>
</gene>
<reference evidence="2" key="1">
    <citation type="journal article" date="2023" name="Nat. Plants">
        <title>Single-cell RNA sequencing provides a high-resolution roadmap for understanding the multicellular compartmentation of specialized metabolism.</title>
        <authorList>
            <person name="Sun S."/>
            <person name="Shen X."/>
            <person name="Li Y."/>
            <person name="Li Y."/>
            <person name="Wang S."/>
            <person name="Li R."/>
            <person name="Zhang H."/>
            <person name="Shen G."/>
            <person name="Guo B."/>
            <person name="Wei J."/>
            <person name="Xu J."/>
            <person name="St-Pierre B."/>
            <person name="Chen S."/>
            <person name="Sun C."/>
        </authorList>
    </citation>
    <scope>NUCLEOTIDE SEQUENCE [LARGE SCALE GENOMIC DNA]</scope>
</reference>
<evidence type="ECO:0000313" key="1">
    <source>
        <dbReference type="EMBL" id="KAI5662964.1"/>
    </source>
</evidence>
<name>A0ACC0AQ29_CATRO</name>
<evidence type="ECO:0000313" key="2">
    <source>
        <dbReference type="Proteomes" id="UP001060085"/>
    </source>
</evidence>
<comment type="caution">
    <text evidence="1">The sequence shown here is derived from an EMBL/GenBank/DDBJ whole genome shotgun (WGS) entry which is preliminary data.</text>
</comment>
<accession>A0ACC0AQ29</accession>
<dbReference type="Proteomes" id="UP001060085">
    <property type="component" value="Linkage Group LG05"/>
</dbReference>
<keyword evidence="2" id="KW-1185">Reference proteome</keyword>
<dbReference type="EMBL" id="CM044705">
    <property type="protein sequence ID" value="KAI5662964.1"/>
    <property type="molecule type" value="Genomic_DNA"/>
</dbReference>